<dbReference type="PANTHER" id="PTHR43031:SF17">
    <property type="entry name" value="SULFURTRANSFERASE YTWF-RELATED"/>
    <property type="match status" value="1"/>
</dbReference>
<dbReference type="InterPro" id="IPR050229">
    <property type="entry name" value="GlpE_sulfurtransferase"/>
</dbReference>
<keyword evidence="2" id="KW-1185">Reference proteome</keyword>
<evidence type="ECO:0000313" key="2">
    <source>
        <dbReference type="Proteomes" id="UP000467006"/>
    </source>
</evidence>
<protein>
    <submittedName>
        <fullName evidence="1">Sulfurtransferase</fullName>
    </submittedName>
</protein>
<dbReference type="Pfam" id="PF00581">
    <property type="entry name" value="Rhodanese"/>
    <property type="match status" value="1"/>
</dbReference>
<dbReference type="InterPro" id="IPR001763">
    <property type="entry name" value="Rhodanese-like_dom"/>
</dbReference>
<dbReference type="CDD" id="cd00158">
    <property type="entry name" value="RHOD"/>
    <property type="match status" value="1"/>
</dbReference>
<dbReference type="Gene3D" id="3.40.250.10">
    <property type="entry name" value="Rhodanese-like domain"/>
    <property type="match status" value="1"/>
</dbReference>
<dbReference type="GO" id="GO:0016740">
    <property type="term" value="F:transferase activity"/>
    <property type="evidence" value="ECO:0007669"/>
    <property type="project" value="UniProtKB-KW"/>
</dbReference>
<dbReference type="OrthoDB" id="9800872at2"/>
<dbReference type="PROSITE" id="PS50206">
    <property type="entry name" value="RHODANESE_3"/>
    <property type="match status" value="1"/>
</dbReference>
<reference evidence="1 2" key="1">
    <citation type="journal article" date="2019" name="Emerg. Microbes Infect.">
        <title>Comprehensive subspecies identification of 175 nontuberculous mycobacteria species based on 7547 genomic profiles.</title>
        <authorList>
            <person name="Matsumoto Y."/>
            <person name="Kinjo T."/>
            <person name="Motooka D."/>
            <person name="Nabeya D."/>
            <person name="Jung N."/>
            <person name="Uechi K."/>
            <person name="Horii T."/>
            <person name="Iida T."/>
            <person name="Fujita J."/>
            <person name="Nakamura S."/>
        </authorList>
    </citation>
    <scope>NUCLEOTIDE SEQUENCE [LARGE SCALE GENOMIC DNA]</scope>
    <source>
        <strain evidence="1 2">JCM 6396</strain>
    </source>
</reference>
<dbReference type="SUPFAM" id="SSF52821">
    <property type="entry name" value="Rhodanese/Cell cycle control phosphatase"/>
    <property type="match status" value="1"/>
</dbReference>
<gene>
    <name evidence="1" type="ORF">MDUV_45560</name>
</gene>
<dbReference type="EMBL" id="AP022563">
    <property type="protein sequence ID" value="BBX19696.1"/>
    <property type="molecule type" value="Genomic_DNA"/>
</dbReference>
<accession>A0A7I7K6H6</accession>
<dbReference type="KEGG" id="mdu:MDUV_45560"/>
<sequence>MDGPDETGVVQAQIGEVPTDFGASVTLLDVREVDEWQRGHAPGARHMPMGEVPARLDEIDRDAQLFVICHVGGRSHRVAQYLAQRGFEPINVAGGMLAWAGAGRAVVTDDGVAGTV</sequence>
<dbReference type="InterPro" id="IPR036873">
    <property type="entry name" value="Rhodanese-like_dom_sf"/>
</dbReference>
<dbReference type="PANTHER" id="PTHR43031">
    <property type="entry name" value="FAD-DEPENDENT OXIDOREDUCTASE"/>
    <property type="match status" value="1"/>
</dbReference>
<dbReference type="AlphaFoldDB" id="A0A7I7K6H6"/>
<dbReference type="Proteomes" id="UP000467006">
    <property type="component" value="Chromosome"/>
</dbReference>
<proteinExistence type="predicted"/>
<dbReference type="SMART" id="SM00450">
    <property type="entry name" value="RHOD"/>
    <property type="match status" value="1"/>
</dbReference>
<keyword evidence="1" id="KW-0808">Transferase</keyword>
<dbReference type="RefSeq" id="WP_098006445.1">
    <property type="nucleotide sequence ID" value="NZ_AP022563.1"/>
</dbReference>
<name>A0A7I7K6H6_9MYCO</name>
<organism evidence="1 2">
    <name type="scientific">Mycolicibacterium duvalii</name>
    <dbReference type="NCBI Taxonomy" id="39688"/>
    <lineage>
        <taxon>Bacteria</taxon>
        <taxon>Bacillati</taxon>
        <taxon>Actinomycetota</taxon>
        <taxon>Actinomycetes</taxon>
        <taxon>Mycobacteriales</taxon>
        <taxon>Mycobacteriaceae</taxon>
        <taxon>Mycolicibacterium</taxon>
    </lineage>
</organism>
<evidence type="ECO:0000313" key="1">
    <source>
        <dbReference type="EMBL" id="BBX19696.1"/>
    </source>
</evidence>